<dbReference type="RefSeq" id="WP_377303875.1">
    <property type="nucleotide sequence ID" value="NZ_CP180191.1"/>
</dbReference>
<dbReference type="InterPro" id="IPR008988">
    <property type="entry name" value="Transcriptional_repressor_C"/>
</dbReference>
<gene>
    <name evidence="9" type="ORF">ACFOEN_11045</name>
</gene>
<protein>
    <recommendedName>
        <fullName evidence="5">biotin--[biotin carboxyl-carrier protein] ligase</fullName>
        <ecNumber evidence="5">6.3.4.15</ecNumber>
    </recommendedName>
</protein>
<dbReference type="GO" id="GO:0004077">
    <property type="term" value="F:biotin--[biotin carboxyl-carrier protein] ligase activity"/>
    <property type="evidence" value="ECO:0007669"/>
    <property type="project" value="UniProtKB-EC"/>
</dbReference>
<dbReference type="NCBIfam" id="TIGR00121">
    <property type="entry name" value="birA_ligase"/>
    <property type="match status" value="1"/>
</dbReference>
<keyword evidence="1 9" id="KW-0436">Ligase</keyword>
<evidence type="ECO:0000256" key="4">
    <source>
        <dbReference type="ARBA" id="ARBA00023267"/>
    </source>
</evidence>
<name>A0ABV7H6N0_9BURK</name>
<keyword evidence="2" id="KW-0547">Nucleotide-binding</keyword>
<feature type="domain" description="BPL/LPL catalytic" evidence="8">
    <location>
        <begin position="53"/>
        <end position="166"/>
    </location>
</feature>
<keyword evidence="4" id="KW-0092">Biotin</keyword>
<dbReference type="EC" id="6.3.4.15" evidence="5"/>
<evidence type="ECO:0000256" key="5">
    <source>
        <dbReference type="ARBA" id="ARBA00024227"/>
    </source>
</evidence>
<dbReference type="InterPro" id="IPR003142">
    <property type="entry name" value="BPL_C"/>
</dbReference>
<evidence type="ECO:0000313" key="10">
    <source>
        <dbReference type="Proteomes" id="UP001595556"/>
    </source>
</evidence>
<dbReference type="Pfam" id="PF03099">
    <property type="entry name" value="BPL_LplA_LipB"/>
    <property type="match status" value="1"/>
</dbReference>
<dbReference type="SUPFAM" id="SSF55681">
    <property type="entry name" value="Class II aaRS and biotin synthetases"/>
    <property type="match status" value="1"/>
</dbReference>
<dbReference type="Proteomes" id="UP001595556">
    <property type="component" value="Unassembled WGS sequence"/>
</dbReference>
<evidence type="ECO:0000256" key="2">
    <source>
        <dbReference type="ARBA" id="ARBA00022741"/>
    </source>
</evidence>
<evidence type="ECO:0000256" key="6">
    <source>
        <dbReference type="ARBA" id="ARBA00047846"/>
    </source>
</evidence>
<evidence type="ECO:0000256" key="3">
    <source>
        <dbReference type="ARBA" id="ARBA00022840"/>
    </source>
</evidence>
<accession>A0ABV7H6N0</accession>
<dbReference type="Gene3D" id="3.30.930.10">
    <property type="entry name" value="Bira Bifunctional Protein, Domain 2"/>
    <property type="match status" value="1"/>
</dbReference>
<dbReference type="PANTHER" id="PTHR12835">
    <property type="entry name" value="BIOTIN PROTEIN LIGASE"/>
    <property type="match status" value="1"/>
</dbReference>
<dbReference type="InterPro" id="IPR004408">
    <property type="entry name" value="Biotin_CoA_COase_ligase"/>
</dbReference>
<keyword evidence="10" id="KW-1185">Reference proteome</keyword>
<dbReference type="PANTHER" id="PTHR12835:SF5">
    <property type="entry name" value="BIOTIN--PROTEIN LIGASE"/>
    <property type="match status" value="1"/>
</dbReference>
<evidence type="ECO:0000259" key="8">
    <source>
        <dbReference type="Pfam" id="PF03099"/>
    </source>
</evidence>
<reference evidence="10" key="1">
    <citation type="journal article" date="2019" name="Int. J. Syst. Evol. Microbiol.">
        <title>The Global Catalogue of Microorganisms (GCM) 10K type strain sequencing project: providing services to taxonomists for standard genome sequencing and annotation.</title>
        <authorList>
            <consortium name="The Broad Institute Genomics Platform"/>
            <consortium name="The Broad Institute Genome Sequencing Center for Infectious Disease"/>
            <person name="Wu L."/>
            <person name="Ma J."/>
        </authorList>
    </citation>
    <scope>NUCLEOTIDE SEQUENCE [LARGE SCALE GENOMIC DNA]</scope>
    <source>
        <strain evidence="10">KCTC 52168</strain>
    </source>
</reference>
<dbReference type="CDD" id="cd16442">
    <property type="entry name" value="BPL"/>
    <property type="match status" value="1"/>
</dbReference>
<evidence type="ECO:0000313" key="9">
    <source>
        <dbReference type="EMBL" id="MFC3148179.1"/>
    </source>
</evidence>
<sequence>MHFRFDSASLQASLRLAPHVRLELSCVEETGSTNADLLERARHGRLPDGDAGALSVLIARQQRAGRGRAGRTWQADPGAALLMSLGTTRRLHAGLIGALPLAVGAVAASALQQLGANVMLKWPNDLLLVPAAPEHAERVGKLGGVLVETHALAGDQLGIVVGIGVNGSLPQTALTPGGLPPAALCEAAACTAPAAAVTAALVEALADLLVQPDLPGTIHTLVLQRYPALDYARGRPVQMIQGGAVVLDGIADGIDSDGALRVRSAHGMRRFVQGDCSLRFGGQT</sequence>
<keyword evidence="3" id="KW-0067">ATP-binding</keyword>
<dbReference type="Gene3D" id="2.30.30.100">
    <property type="match status" value="1"/>
</dbReference>
<dbReference type="Pfam" id="PF02237">
    <property type="entry name" value="BPL_C"/>
    <property type="match status" value="1"/>
</dbReference>
<organism evidence="9 10">
    <name type="scientific">Piscinibacterium candidicorallinum</name>
    <dbReference type="NCBI Taxonomy" id="1793872"/>
    <lineage>
        <taxon>Bacteria</taxon>
        <taxon>Pseudomonadati</taxon>
        <taxon>Pseudomonadota</taxon>
        <taxon>Betaproteobacteria</taxon>
        <taxon>Burkholderiales</taxon>
        <taxon>Piscinibacterium</taxon>
    </lineage>
</organism>
<dbReference type="InterPro" id="IPR004143">
    <property type="entry name" value="BPL_LPL_catalytic"/>
</dbReference>
<proteinExistence type="predicted"/>
<comment type="catalytic activity">
    <reaction evidence="6">
        <text>biotin + L-lysyl-[protein] + ATP = N(6)-biotinyl-L-lysyl-[protein] + AMP + diphosphate + H(+)</text>
        <dbReference type="Rhea" id="RHEA:11756"/>
        <dbReference type="Rhea" id="RHEA-COMP:9752"/>
        <dbReference type="Rhea" id="RHEA-COMP:10505"/>
        <dbReference type="ChEBI" id="CHEBI:15378"/>
        <dbReference type="ChEBI" id="CHEBI:29969"/>
        <dbReference type="ChEBI" id="CHEBI:30616"/>
        <dbReference type="ChEBI" id="CHEBI:33019"/>
        <dbReference type="ChEBI" id="CHEBI:57586"/>
        <dbReference type="ChEBI" id="CHEBI:83144"/>
        <dbReference type="ChEBI" id="CHEBI:456215"/>
        <dbReference type="EC" id="6.3.4.15"/>
    </reaction>
</comment>
<feature type="domain" description="Biotin protein ligase C-terminal" evidence="7">
    <location>
        <begin position="234"/>
        <end position="279"/>
    </location>
</feature>
<evidence type="ECO:0000256" key="1">
    <source>
        <dbReference type="ARBA" id="ARBA00022598"/>
    </source>
</evidence>
<dbReference type="SUPFAM" id="SSF50037">
    <property type="entry name" value="C-terminal domain of transcriptional repressors"/>
    <property type="match status" value="1"/>
</dbReference>
<dbReference type="InterPro" id="IPR045864">
    <property type="entry name" value="aa-tRNA-synth_II/BPL/LPL"/>
</dbReference>
<comment type="caution">
    <text evidence="9">The sequence shown here is derived from an EMBL/GenBank/DDBJ whole genome shotgun (WGS) entry which is preliminary data.</text>
</comment>
<evidence type="ECO:0000259" key="7">
    <source>
        <dbReference type="Pfam" id="PF02237"/>
    </source>
</evidence>
<dbReference type="EMBL" id="JBHRTI010000004">
    <property type="protein sequence ID" value="MFC3148179.1"/>
    <property type="molecule type" value="Genomic_DNA"/>
</dbReference>